<sequence>MPGTVDLVQQHESPGERQKQIVDVLVEAFSELMVADPDAFRNKFRKMAAGPFAFYRGSAPLFYADMEGKEDRWADDRTTSRVWIQGDLHAENFGTYMAGDGVFVFDVNDFDEAYLGHFTWDIKRMVASVALLGWMKAISDAHIAGLIETYVRAYMQQVRYFVESDRDHAYSLRLETTDGAVRKMLLETRLNTRVDLLDRTTLIDEGFDRRFRLGPGVRELDDAERAGVQAAYEAYLETIPEAKRFRSLTYQVKDIVGRKGFGIGSAGLPAYNILIEGPTQALENDVVLSMKQGNVAAPSRIVHDERIDRYFKHHGHRTAISQQALQAHADPWLGYTEMNGVGFVVSELSPYVEDLDWSDFTEPEEMAPVLDYLGRATAKVHCVADKDSDPTIVGFQTEDEIVEAVSGNEEEFVKEMVDFGMGYSEVARDDHRLFVDAFRNGQIPELSNH</sequence>
<dbReference type="EMBL" id="CADCVG010000114">
    <property type="protein sequence ID" value="CAA9462887.1"/>
    <property type="molecule type" value="Genomic_DNA"/>
</dbReference>
<organism evidence="1">
    <name type="scientific">uncultured Rubrobacteraceae bacterium</name>
    <dbReference type="NCBI Taxonomy" id="349277"/>
    <lineage>
        <taxon>Bacteria</taxon>
        <taxon>Bacillati</taxon>
        <taxon>Actinomycetota</taxon>
        <taxon>Rubrobacteria</taxon>
        <taxon>Rubrobacterales</taxon>
        <taxon>Rubrobacteraceae</taxon>
        <taxon>environmental samples</taxon>
    </lineage>
</organism>
<dbReference type="InterPro" id="IPR018721">
    <property type="entry name" value="DUF2252"/>
</dbReference>
<dbReference type="AlphaFoldDB" id="A0A6J4RBD7"/>
<name>A0A6J4RBD7_9ACTN</name>
<dbReference type="SUPFAM" id="SSF56112">
    <property type="entry name" value="Protein kinase-like (PK-like)"/>
    <property type="match status" value="1"/>
</dbReference>
<evidence type="ECO:0008006" key="2">
    <source>
        <dbReference type="Google" id="ProtNLM"/>
    </source>
</evidence>
<gene>
    <name evidence="1" type="ORF">AVDCRST_MAG14-2748</name>
</gene>
<dbReference type="InterPro" id="IPR011009">
    <property type="entry name" value="Kinase-like_dom_sf"/>
</dbReference>
<reference evidence="1" key="1">
    <citation type="submission" date="2020-02" db="EMBL/GenBank/DDBJ databases">
        <authorList>
            <person name="Meier V. D."/>
        </authorList>
    </citation>
    <scope>NUCLEOTIDE SEQUENCE</scope>
    <source>
        <strain evidence="1">AVDCRST_MAG14</strain>
    </source>
</reference>
<evidence type="ECO:0000313" key="1">
    <source>
        <dbReference type="EMBL" id="CAA9462887.1"/>
    </source>
</evidence>
<protein>
    <recommendedName>
        <fullName evidence="2">DUF2252 domain-containing protein</fullName>
    </recommendedName>
</protein>
<accession>A0A6J4RBD7</accession>
<dbReference type="PANTHER" id="PTHR39441">
    <property type="entry name" value="DUF2252 DOMAIN-CONTAINING PROTEIN"/>
    <property type="match status" value="1"/>
</dbReference>
<dbReference type="PANTHER" id="PTHR39441:SF1">
    <property type="entry name" value="DUF2252 DOMAIN-CONTAINING PROTEIN"/>
    <property type="match status" value="1"/>
</dbReference>
<proteinExistence type="predicted"/>
<dbReference type="Pfam" id="PF10009">
    <property type="entry name" value="DUF2252"/>
    <property type="match status" value="1"/>
</dbReference>